<dbReference type="AlphaFoldDB" id="A0A9P9IG62"/>
<sequence length="131" mass="14382">MKLSPDGVGVAEGLELACAPLLRLPPVPLPLVFVPARDRIEDCVEDRVKDRVEDRVCDGVEARDGGKSASISACVRSRRMLAVIRRTLLGLWLWLIVLEAAVDGVDDGVDDDDDVIVVIVSSLYRDLRFKV</sequence>
<evidence type="ECO:0000313" key="1">
    <source>
        <dbReference type="EMBL" id="KAH7119476.1"/>
    </source>
</evidence>
<accession>A0A9P9IG62</accession>
<organism evidence="1 2">
    <name type="scientific">Dactylonectria estremocensis</name>
    <dbReference type="NCBI Taxonomy" id="1079267"/>
    <lineage>
        <taxon>Eukaryota</taxon>
        <taxon>Fungi</taxon>
        <taxon>Dikarya</taxon>
        <taxon>Ascomycota</taxon>
        <taxon>Pezizomycotina</taxon>
        <taxon>Sordariomycetes</taxon>
        <taxon>Hypocreomycetidae</taxon>
        <taxon>Hypocreales</taxon>
        <taxon>Nectriaceae</taxon>
        <taxon>Dactylonectria</taxon>
    </lineage>
</organism>
<comment type="caution">
    <text evidence="1">The sequence shown here is derived from an EMBL/GenBank/DDBJ whole genome shotgun (WGS) entry which is preliminary data.</text>
</comment>
<reference evidence="1" key="1">
    <citation type="journal article" date="2021" name="Nat. Commun.">
        <title>Genetic determinants of endophytism in the Arabidopsis root mycobiome.</title>
        <authorList>
            <person name="Mesny F."/>
            <person name="Miyauchi S."/>
            <person name="Thiergart T."/>
            <person name="Pickel B."/>
            <person name="Atanasova L."/>
            <person name="Karlsson M."/>
            <person name="Huettel B."/>
            <person name="Barry K.W."/>
            <person name="Haridas S."/>
            <person name="Chen C."/>
            <person name="Bauer D."/>
            <person name="Andreopoulos W."/>
            <person name="Pangilinan J."/>
            <person name="LaButti K."/>
            <person name="Riley R."/>
            <person name="Lipzen A."/>
            <person name="Clum A."/>
            <person name="Drula E."/>
            <person name="Henrissat B."/>
            <person name="Kohler A."/>
            <person name="Grigoriev I.V."/>
            <person name="Martin F.M."/>
            <person name="Hacquard S."/>
        </authorList>
    </citation>
    <scope>NUCLEOTIDE SEQUENCE</scope>
    <source>
        <strain evidence="1">MPI-CAGE-AT-0021</strain>
    </source>
</reference>
<dbReference type="OrthoDB" id="5115907at2759"/>
<keyword evidence="2" id="KW-1185">Reference proteome</keyword>
<evidence type="ECO:0000313" key="2">
    <source>
        <dbReference type="Proteomes" id="UP000717696"/>
    </source>
</evidence>
<gene>
    <name evidence="1" type="ORF">B0J13DRAFT_532563</name>
</gene>
<dbReference type="EMBL" id="JAGMUU010000030">
    <property type="protein sequence ID" value="KAH7119476.1"/>
    <property type="molecule type" value="Genomic_DNA"/>
</dbReference>
<dbReference type="Proteomes" id="UP000717696">
    <property type="component" value="Unassembled WGS sequence"/>
</dbReference>
<proteinExistence type="predicted"/>
<name>A0A9P9IG62_9HYPO</name>
<protein>
    <submittedName>
        <fullName evidence="1">Uncharacterized protein</fullName>
    </submittedName>
</protein>